<accession>A0ABQ0JWH3</accession>
<dbReference type="InterPro" id="IPR019808">
    <property type="entry name" value="Histidine_triad_CS"/>
</dbReference>
<protein>
    <submittedName>
        <fullName evidence="3">Diadenosine tetraphosphate</fullName>
    </submittedName>
</protein>
<comment type="caution">
    <text evidence="1">Lacks conserved residue(s) required for the propagation of feature annotation.</text>
</comment>
<dbReference type="InterPro" id="IPR011146">
    <property type="entry name" value="HIT-like"/>
</dbReference>
<gene>
    <name evidence="3" type="ORF">BROSI_A1578</name>
</gene>
<proteinExistence type="predicted"/>
<sequence length="47" mass="5338">MGINDGEAAGQTMGQLHFHIIPRYHGDTKDPRGGIRWIIPNKAEHWD</sequence>
<dbReference type="Gene3D" id="3.30.428.10">
    <property type="entry name" value="HIT-like"/>
    <property type="match status" value="1"/>
</dbReference>
<evidence type="ECO:0000256" key="1">
    <source>
        <dbReference type="PROSITE-ProRule" id="PRU00464"/>
    </source>
</evidence>
<evidence type="ECO:0000313" key="3">
    <source>
        <dbReference type="EMBL" id="GAN33061.1"/>
    </source>
</evidence>
<feature type="domain" description="HIT" evidence="2">
    <location>
        <begin position="1"/>
        <end position="30"/>
    </location>
</feature>
<dbReference type="EMBL" id="BAFN01000001">
    <property type="protein sequence ID" value="GAN33061.1"/>
    <property type="molecule type" value="Genomic_DNA"/>
</dbReference>
<comment type="caution">
    <text evidence="3">The sequence shown here is derived from an EMBL/GenBank/DDBJ whole genome shotgun (WGS) entry which is preliminary data.</text>
</comment>
<name>A0ABQ0JWH3_9BACT</name>
<evidence type="ECO:0000259" key="2">
    <source>
        <dbReference type="PROSITE" id="PS51084"/>
    </source>
</evidence>
<evidence type="ECO:0000313" key="4">
    <source>
        <dbReference type="Proteomes" id="UP000032309"/>
    </source>
</evidence>
<dbReference type="Proteomes" id="UP000032309">
    <property type="component" value="Unassembled WGS sequence"/>
</dbReference>
<dbReference type="InterPro" id="IPR036265">
    <property type="entry name" value="HIT-like_sf"/>
</dbReference>
<dbReference type="SUPFAM" id="SSF54197">
    <property type="entry name" value="HIT-like"/>
    <property type="match status" value="1"/>
</dbReference>
<dbReference type="Pfam" id="PF01230">
    <property type="entry name" value="HIT"/>
    <property type="match status" value="1"/>
</dbReference>
<dbReference type="PROSITE" id="PS00892">
    <property type="entry name" value="HIT_1"/>
    <property type="match status" value="1"/>
</dbReference>
<keyword evidence="4" id="KW-1185">Reference proteome</keyword>
<reference evidence="4" key="1">
    <citation type="journal article" date="2015" name="Genome Announc.">
        <title>Draft Genome Sequence of an Anaerobic Ammonium-Oxidizing Bacterium, "Candidatus Brocadia sinica".</title>
        <authorList>
            <person name="Oshiki M."/>
            <person name="Shinyako-Hata K."/>
            <person name="Satoh H."/>
            <person name="Okabe S."/>
        </authorList>
    </citation>
    <scope>NUCLEOTIDE SEQUENCE [LARGE SCALE GENOMIC DNA]</scope>
    <source>
        <strain evidence="4">JPN1</strain>
    </source>
</reference>
<dbReference type="PROSITE" id="PS51084">
    <property type="entry name" value="HIT_2"/>
    <property type="match status" value="1"/>
</dbReference>
<organism evidence="3 4">
    <name type="scientific">Candidatus Brocadia sinica JPN1</name>
    <dbReference type="NCBI Taxonomy" id="1197129"/>
    <lineage>
        <taxon>Bacteria</taxon>
        <taxon>Pseudomonadati</taxon>
        <taxon>Planctomycetota</taxon>
        <taxon>Candidatus Brocadiia</taxon>
        <taxon>Candidatus Brocadiales</taxon>
        <taxon>Candidatus Brocadiaceae</taxon>
        <taxon>Candidatus Brocadia</taxon>
    </lineage>
</organism>